<dbReference type="Proteomes" id="UP000008952">
    <property type="component" value="Unassembled WGS sequence"/>
</dbReference>
<dbReference type="RefSeq" id="WP_008039046.1">
    <property type="nucleotide sequence ID" value="NZ_JH725147.1"/>
</dbReference>
<dbReference type="AlphaFoldDB" id="J0QX42"/>
<dbReference type="InterPro" id="IPR017871">
    <property type="entry name" value="ABC_transporter-like_CS"/>
</dbReference>
<evidence type="ECO:0000313" key="9">
    <source>
        <dbReference type="Proteomes" id="UP000008952"/>
    </source>
</evidence>
<organism evidence="8 9">
    <name type="scientific">Bartonella tamiae Th239</name>
    <dbReference type="NCBI Taxonomy" id="1094558"/>
    <lineage>
        <taxon>Bacteria</taxon>
        <taxon>Pseudomonadati</taxon>
        <taxon>Pseudomonadota</taxon>
        <taxon>Alphaproteobacteria</taxon>
        <taxon>Hyphomicrobiales</taxon>
        <taxon>Bartonellaceae</taxon>
        <taxon>Bartonella</taxon>
    </lineage>
</organism>
<comment type="similarity">
    <text evidence="1">Belongs to the ABC transporter superfamily.</text>
</comment>
<evidence type="ECO:0000256" key="5">
    <source>
        <dbReference type="ARBA" id="ARBA00022967"/>
    </source>
</evidence>
<keyword evidence="3" id="KW-0547">Nucleotide-binding</keyword>
<feature type="domain" description="ABC transporter" evidence="7">
    <location>
        <begin position="2"/>
        <end position="241"/>
    </location>
</feature>
<dbReference type="InterPro" id="IPR003593">
    <property type="entry name" value="AAA+_ATPase"/>
</dbReference>
<dbReference type="InterPro" id="IPR027417">
    <property type="entry name" value="P-loop_NTPase"/>
</dbReference>
<evidence type="ECO:0000256" key="1">
    <source>
        <dbReference type="ARBA" id="ARBA00005417"/>
    </source>
</evidence>
<dbReference type="SUPFAM" id="SSF52540">
    <property type="entry name" value="P-loop containing nucleoside triphosphate hydrolases"/>
    <property type="match status" value="1"/>
</dbReference>
<evidence type="ECO:0000256" key="4">
    <source>
        <dbReference type="ARBA" id="ARBA00022840"/>
    </source>
</evidence>
<dbReference type="OrthoDB" id="9810077at2"/>
<dbReference type="PANTHER" id="PTHR42794:SF1">
    <property type="entry name" value="HEMIN IMPORT ATP-BINDING PROTEIN HMUV"/>
    <property type="match status" value="1"/>
</dbReference>
<evidence type="ECO:0000259" key="7">
    <source>
        <dbReference type="PROSITE" id="PS50893"/>
    </source>
</evidence>
<dbReference type="GO" id="GO:0005524">
    <property type="term" value="F:ATP binding"/>
    <property type="evidence" value="ECO:0007669"/>
    <property type="project" value="UniProtKB-KW"/>
</dbReference>
<dbReference type="HOGENOM" id="CLU_000604_1_11_5"/>
<comment type="caution">
    <text evidence="8">The sequence shown here is derived from an EMBL/GenBank/DDBJ whole genome shotgun (WGS) entry which is preliminary data.</text>
</comment>
<dbReference type="eggNOG" id="COG4559">
    <property type="taxonomic scope" value="Bacteria"/>
</dbReference>
<dbReference type="Pfam" id="PF00005">
    <property type="entry name" value="ABC_tran"/>
    <property type="match status" value="1"/>
</dbReference>
<evidence type="ECO:0000256" key="6">
    <source>
        <dbReference type="ARBA" id="ARBA00037066"/>
    </source>
</evidence>
<dbReference type="NCBIfam" id="NF010068">
    <property type="entry name" value="PRK13548.1"/>
    <property type="match status" value="1"/>
</dbReference>
<keyword evidence="9" id="KW-1185">Reference proteome</keyword>
<dbReference type="CDD" id="cd03214">
    <property type="entry name" value="ABC_Iron-Siderophores_B12_Hemin"/>
    <property type="match status" value="1"/>
</dbReference>
<dbReference type="EMBL" id="AIMB01000007">
    <property type="protein sequence ID" value="EJF90611.1"/>
    <property type="molecule type" value="Genomic_DNA"/>
</dbReference>
<keyword evidence="4" id="KW-0067">ATP-binding</keyword>
<dbReference type="GO" id="GO:0016887">
    <property type="term" value="F:ATP hydrolysis activity"/>
    <property type="evidence" value="ECO:0007669"/>
    <property type="project" value="InterPro"/>
</dbReference>
<name>J0QX42_9HYPH</name>
<dbReference type="InterPro" id="IPR003439">
    <property type="entry name" value="ABC_transporter-like_ATP-bd"/>
</dbReference>
<sequence length="262" mass="29259">MIKTEKLNAFRGKNKILHEIDFQAKAGEITTIVGPNGSGKTTFMKVLSGDLPYQGKIYFNGTDLKSMNHAQLALIRAVLPQSTSMSFPFLVREVVELGLSSGQNINEEQRMILPERALQKVDLQGYEPRYYQELSGGEQARVQLARVLCQIWEPVYHENPCWLLLDEPVASLDIHHQMIVMQIAQQFSRSGGGVLAILHDLNLAAHYSDKIVLLQQGKVIEEGTPKTVLTTENIRKVYQCNLTVGALPAQNVPFILPQSASY</sequence>
<dbReference type="STRING" id="1094558.ME5_01012"/>
<evidence type="ECO:0000256" key="3">
    <source>
        <dbReference type="ARBA" id="ARBA00022741"/>
    </source>
</evidence>
<evidence type="ECO:0000313" key="8">
    <source>
        <dbReference type="EMBL" id="EJF90611.1"/>
    </source>
</evidence>
<evidence type="ECO:0000256" key="2">
    <source>
        <dbReference type="ARBA" id="ARBA00022448"/>
    </source>
</evidence>
<keyword evidence="2" id="KW-0813">Transport</keyword>
<comment type="function">
    <text evidence="6">Part of the ABC transporter complex HmuTUV involved in hemin import. Responsible for energy coupling to the transport system.</text>
</comment>
<protein>
    <recommendedName>
        <fullName evidence="7">ABC transporter domain-containing protein</fullName>
    </recommendedName>
</protein>
<dbReference type="PATRIC" id="fig|1094558.3.peg.1105"/>
<dbReference type="PROSITE" id="PS50893">
    <property type="entry name" value="ABC_TRANSPORTER_2"/>
    <property type="match status" value="1"/>
</dbReference>
<gene>
    <name evidence="8" type="ORF">ME5_01012</name>
</gene>
<keyword evidence="5" id="KW-1278">Translocase</keyword>
<proteinExistence type="inferred from homology"/>
<accession>J0QX42</accession>
<dbReference type="PROSITE" id="PS00211">
    <property type="entry name" value="ABC_TRANSPORTER_1"/>
    <property type="match status" value="1"/>
</dbReference>
<dbReference type="Gene3D" id="3.40.50.300">
    <property type="entry name" value="P-loop containing nucleotide triphosphate hydrolases"/>
    <property type="match status" value="1"/>
</dbReference>
<dbReference type="SMART" id="SM00382">
    <property type="entry name" value="AAA"/>
    <property type="match status" value="1"/>
</dbReference>
<reference evidence="8 9" key="1">
    <citation type="submission" date="2012-03" db="EMBL/GenBank/DDBJ databases">
        <title>The Genome Sequence of Bartonella tamiae Th239.</title>
        <authorList>
            <consortium name="The Broad Institute Genome Sequencing Platform"/>
            <consortium name="The Broad Institute Genome Sequencing Center for Infectious Disease"/>
            <person name="Feldgarden M."/>
            <person name="Kirby J."/>
            <person name="Kosoy M."/>
            <person name="Birtles R."/>
            <person name="Probert W.S."/>
            <person name="Chiaraviglio L."/>
            <person name="Young S.K."/>
            <person name="Zeng Q."/>
            <person name="Gargeya S."/>
            <person name="Fitzgerald M."/>
            <person name="Haas B."/>
            <person name="Abouelleil A."/>
            <person name="Alvarado L."/>
            <person name="Arachchi H.M."/>
            <person name="Berlin A."/>
            <person name="Chapman S.B."/>
            <person name="Gearin G."/>
            <person name="Goldberg J."/>
            <person name="Griggs A."/>
            <person name="Gujja S."/>
            <person name="Hansen M."/>
            <person name="Heiman D."/>
            <person name="Howarth C."/>
            <person name="Larimer J."/>
            <person name="Lui A."/>
            <person name="MacDonald P.J.P."/>
            <person name="McCowen C."/>
            <person name="Montmayeur A."/>
            <person name="Murphy C."/>
            <person name="Neiman D."/>
            <person name="Pearson M."/>
            <person name="Priest M."/>
            <person name="Roberts A."/>
            <person name="Saif S."/>
            <person name="Shea T."/>
            <person name="Sisk P."/>
            <person name="Stolte C."/>
            <person name="Sykes S."/>
            <person name="Wortman J."/>
            <person name="Nusbaum C."/>
            <person name="Birren B."/>
        </authorList>
    </citation>
    <scope>NUCLEOTIDE SEQUENCE [LARGE SCALE GENOMIC DNA]</scope>
    <source>
        <strain evidence="8 9">Th239</strain>
    </source>
</reference>
<dbReference type="PANTHER" id="PTHR42794">
    <property type="entry name" value="HEMIN IMPORT ATP-BINDING PROTEIN HMUV"/>
    <property type="match status" value="1"/>
</dbReference>